<accession>A0AAV9P1G1</accession>
<comment type="caution">
    <text evidence="5">The sequence shown here is derived from an EMBL/GenBank/DDBJ whole genome shotgun (WGS) entry which is preliminary data.</text>
</comment>
<evidence type="ECO:0000256" key="3">
    <source>
        <dbReference type="ARBA" id="ARBA00023002"/>
    </source>
</evidence>
<organism evidence="5 6">
    <name type="scientific">Saxophila tyrrhenica</name>
    <dbReference type="NCBI Taxonomy" id="1690608"/>
    <lineage>
        <taxon>Eukaryota</taxon>
        <taxon>Fungi</taxon>
        <taxon>Dikarya</taxon>
        <taxon>Ascomycota</taxon>
        <taxon>Pezizomycotina</taxon>
        <taxon>Dothideomycetes</taxon>
        <taxon>Dothideomycetidae</taxon>
        <taxon>Mycosphaerellales</taxon>
        <taxon>Extremaceae</taxon>
        <taxon>Saxophila</taxon>
    </lineage>
</organism>
<dbReference type="EMBL" id="JAVRRT010000013">
    <property type="protein sequence ID" value="KAK5166445.1"/>
    <property type="molecule type" value="Genomic_DNA"/>
</dbReference>
<dbReference type="SMART" id="SM00829">
    <property type="entry name" value="PKS_ER"/>
    <property type="match status" value="1"/>
</dbReference>
<keyword evidence="3" id="KW-0560">Oxidoreductase</keyword>
<dbReference type="InterPro" id="IPR013149">
    <property type="entry name" value="ADH-like_C"/>
</dbReference>
<comment type="similarity">
    <text evidence="1">Belongs to the zinc-containing alcohol dehydrogenase family.</text>
</comment>
<dbReference type="Gene3D" id="3.40.50.720">
    <property type="entry name" value="NAD(P)-binding Rossmann-like Domain"/>
    <property type="match status" value="1"/>
</dbReference>
<dbReference type="InterPro" id="IPR013154">
    <property type="entry name" value="ADH-like_N"/>
</dbReference>
<dbReference type="AlphaFoldDB" id="A0AAV9P1G1"/>
<dbReference type="Gene3D" id="3.90.180.10">
    <property type="entry name" value="Medium-chain alcohol dehydrogenases, catalytic domain"/>
    <property type="match status" value="1"/>
</dbReference>
<dbReference type="RefSeq" id="XP_064656327.1">
    <property type="nucleotide sequence ID" value="XM_064805222.1"/>
</dbReference>
<keyword evidence="6" id="KW-1185">Reference proteome</keyword>
<dbReference type="PANTHER" id="PTHR45348:SF2">
    <property type="entry name" value="ZINC-TYPE ALCOHOL DEHYDROGENASE-LIKE PROTEIN C2E1P3.01"/>
    <property type="match status" value="1"/>
</dbReference>
<dbReference type="GeneID" id="89929322"/>
<reference evidence="5 6" key="1">
    <citation type="submission" date="2023-08" db="EMBL/GenBank/DDBJ databases">
        <title>Black Yeasts Isolated from many extreme environments.</title>
        <authorList>
            <person name="Coleine C."/>
            <person name="Stajich J.E."/>
            <person name="Selbmann L."/>
        </authorList>
    </citation>
    <scope>NUCLEOTIDE SEQUENCE [LARGE SCALE GENOMIC DNA]</scope>
    <source>
        <strain evidence="5 6">CCFEE 5935</strain>
    </source>
</reference>
<evidence type="ECO:0000256" key="1">
    <source>
        <dbReference type="ARBA" id="ARBA00008072"/>
    </source>
</evidence>
<sequence length="303" mass="32129">MNLDYMPIPDTTLGCDFSGTIEDIGSNVTKKWSKGDRVSGWVLQNNIVQKDEGSFAEYVVANGDICMRIPGGMSDEEAATSGGGVATVGMGLCRNLGVPLPGEGEGGKRESVLIYGGTSATATLAIQFAKLAGYDVITTCSARSFDHVKSLGASEAFDYKDADCAAKIRQYTQDRLTKVFDTIAKDSSPQICAAAVSSKGGVVSSTLPYPADFGRSDIEAKMTLSLAVFGKEYGYGEQVFPGNPPDFEYGKKLYAIAEKLLHEGKLKVHTPKISNTGLEGVLNEGLEMMKAGKAGGVKLVYKL</sequence>
<dbReference type="Pfam" id="PF00107">
    <property type="entry name" value="ADH_zinc_N"/>
    <property type="match status" value="1"/>
</dbReference>
<gene>
    <name evidence="5" type="ORF">LTR77_007988</name>
</gene>
<dbReference type="GO" id="GO:0016651">
    <property type="term" value="F:oxidoreductase activity, acting on NAD(P)H"/>
    <property type="evidence" value="ECO:0007669"/>
    <property type="project" value="InterPro"/>
</dbReference>
<dbReference type="SUPFAM" id="SSF51735">
    <property type="entry name" value="NAD(P)-binding Rossmann-fold domains"/>
    <property type="match status" value="1"/>
</dbReference>
<dbReference type="SUPFAM" id="SSF50129">
    <property type="entry name" value="GroES-like"/>
    <property type="match status" value="1"/>
</dbReference>
<comment type="subunit">
    <text evidence="2">Monomer.</text>
</comment>
<dbReference type="Pfam" id="PF08240">
    <property type="entry name" value="ADH_N"/>
    <property type="match status" value="1"/>
</dbReference>
<dbReference type="Proteomes" id="UP001337655">
    <property type="component" value="Unassembled WGS sequence"/>
</dbReference>
<dbReference type="InterPro" id="IPR020843">
    <property type="entry name" value="ER"/>
</dbReference>
<dbReference type="CDD" id="cd08249">
    <property type="entry name" value="enoyl_reductase_like"/>
    <property type="match status" value="1"/>
</dbReference>
<dbReference type="InterPro" id="IPR036291">
    <property type="entry name" value="NAD(P)-bd_dom_sf"/>
</dbReference>
<dbReference type="InterPro" id="IPR047122">
    <property type="entry name" value="Trans-enoyl_RdTase-like"/>
</dbReference>
<evidence type="ECO:0000313" key="6">
    <source>
        <dbReference type="Proteomes" id="UP001337655"/>
    </source>
</evidence>
<dbReference type="InterPro" id="IPR011032">
    <property type="entry name" value="GroES-like_sf"/>
</dbReference>
<feature type="domain" description="Enoyl reductase (ER)" evidence="4">
    <location>
        <begin position="2"/>
        <end position="294"/>
    </location>
</feature>
<evidence type="ECO:0000313" key="5">
    <source>
        <dbReference type="EMBL" id="KAK5166445.1"/>
    </source>
</evidence>
<name>A0AAV9P1G1_9PEZI</name>
<protein>
    <recommendedName>
        <fullName evidence="4">Enoyl reductase (ER) domain-containing protein</fullName>
    </recommendedName>
</protein>
<evidence type="ECO:0000259" key="4">
    <source>
        <dbReference type="SMART" id="SM00829"/>
    </source>
</evidence>
<evidence type="ECO:0000256" key="2">
    <source>
        <dbReference type="ARBA" id="ARBA00011245"/>
    </source>
</evidence>
<dbReference type="PANTHER" id="PTHR45348">
    <property type="entry name" value="HYPOTHETICAL OXIDOREDUCTASE (EUROFUNG)"/>
    <property type="match status" value="1"/>
</dbReference>
<proteinExistence type="inferred from homology"/>